<sequence length="432" mass="44524">MAAPTRRDVLTASGATLVAAPAAALADPAVTDRLSADLDRYIGFGNKASGGAGDTACGEWLQAELAAAGFRVERQTFTVPWFEARHASLTMGRDSAPLIPQAIVVPTGAGGVSGPLVRIDPGAGASGPLRGAVALLDLPFQRWSSAVAKPIREPVTAAFAAGVAGVVIVTNGPTGEALALNATGTAPMFPGPVGVIAPKQARPFLADAIAGRRATLRIDGEGGARAAFNLIGRIDRGAEDWIVVSTPRSGWFDCAGERGPGIAVWLALARWAGRELKSHNLAFLCNSGHEYENLGSEHALRAAAPPPGRTTFWLHLGANVASRDWHELGAGMLMPLPSADPQRFLVTSPALVDVARRAFAGQSGLEMAYPSGQGSAGELTNILAAGYAGVAGIFGAHRFHHAATDDARCVSTVHAAQVFDSCRVMISGISAL</sequence>
<dbReference type="RefSeq" id="WP_187763695.1">
    <property type="nucleotide sequence ID" value="NZ_CP061038.1"/>
</dbReference>
<dbReference type="InterPro" id="IPR006311">
    <property type="entry name" value="TAT_signal"/>
</dbReference>
<accession>A0A7H0LP11</accession>
<dbReference type="Gene3D" id="3.50.30.30">
    <property type="match status" value="1"/>
</dbReference>
<dbReference type="KEGG" id="spap:H3Z74_09885"/>
<protein>
    <recommendedName>
        <fullName evidence="3">M28 family peptidase</fullName>
    </recommendedName>
</protein>
<name>A0A7H0LP11_9SPHN</name>
<keyword evidence="2" id="KW-1185">Reference proteome</keyword>
<dbReference type="Gene3D" id="3.40.630.10">
    <property type="entry name" value="Zn peptidases"/>
    <property type="match status" value="1"/>
</dbReference>
<gene>
    <name evidence="1" type="ORF">H3Z74_09885</name>
</gene>
<organism evidence="1 2">
    <name type="scientific">Sphingomonas alpina</name>
    <dbReference type="NCBI Taxonomy" id="653931"/>
    <lineage>
        <taxon>Bacteria</taxon>
        <taxon>Pseudomonadati</taxon>
        <taxon>Pseudomonadota</taxon>
        <taxon>Alphaproteobacteria</taxon>
        <taxon>Sphingomonadales</taxon>
        <taxon>Sphingomonadaceae</taxon>
        <taxon>Sphingomonas</taxon>
    </lineage>
</organism>
<evidence type="ECO:0000313" key="1">
    <source>
        <dbReference type="EMBL" id="QNQ11414.1"/>
    </source>
</evidence>
<evidence type="ECO:0008006" key="3">
    <source>
        <dbReference type="Google" id="ProtNLM"/>
    </source>
</evidence>
<dbReference type="AlphaFoldDB" id="A0A7H0LP11"/>
<dbReference type="PROSITE" id="PS51318">
    <property type="entry name" value="TAT"/>
    <property type="match status" value="1"/>
</dbReference>
<dbReference type="Proteomes" id="UP000516148">
    <property type="component" value="Chromosome"/>
</dbReference>
<evidence type="ECO:0000313" key="2">
    <source>
        <dbReference type="Proteomes" id="UP000516148"/>
    </source>
</evidence>
<dbReference type="EMBL" id="CP061038">
    <property type="protein sequence ID" value="QNQ11414.1"/>
    <property type="molecule type" value="Genomic_DNA"/>
</dbReference>
<reference evidence="1 2" key="1">
    <citation type="submission" date="2020-09" db="EMBL/GenBank/DDBJ databases">
        <title>Sphingomonas sp., a new species isolated from pork steak.</title>
        <authorList>
            <person name="Heidler von Heilborn D."/>
        </authorList>
    </citation>
    <scope>NUCLEOTIDE SEQUENCE [LARGE SCALE GENOMIC DNA]</scope>
    <source>
        <strain evidence="2">S8-3T</strain>
    </source>
</reference>
<proteinExistence type="predicted"/>
<dbReference type="SUPFAM" id="SSF53187">
    <property type="entry name" value="Zn-dependent exopeptidases"/>
    <property type="match status" value="1"/>
</dbReference>